<proteinExistence type="predicted"/>
<dbReference type="Proteomes" id="UP001205311">
    <property type="component" value="Unassembled WGS sequence"/>
</dbReference>
<accession>A0ABT1HRH5</accession>
<gene>
    <name evidence="2" type="ORF">LX15_001769</name>
</gene>
<keyword evidence="3" id="KW-1185">Reference proteome</keyword>
<dbReference type="EMBL" id="JAMTCP010000006">
    <property type="protein sequence ID" value="MCP2258082.1"/>
    <property type="molecule type" value="Genomic_DNA"/>
</dbReference>
<feature type="region of interest" description="Disordered" evidence="1">
    <location>
        <begin position="47"/>
        <end position="66"/>
    </location>
</feature>
<organism evidence="2 3">
    <name type="scientific">Streptoalloteichus tenebrarius (strain ATCC 17920 / DSM 40477 / JCM 4838 / CBS 697.72 / NBRC 16177 / NCIMB 11028 / NRRL B-12390 / A12253. 1 / ISP 5477)</name>
    <name type="common">Streptomyces tenebrarius</name>
    <dbReference type="NCBI Taxonomy" id="1933"/>
    <lineage>
        <taxon>Bacteria</taxon>
        <taxon>Bacillati</taxon>
        <taxon>Actinomycetota</taxon>
        <taxon>Actinomycetes</taxon>
        <taxon>Pseudonocardiales</taxon>
        <taxon>Pseudonocardiaceae</taxon>
        <taxon>Streptoalloteichus</taxon>
    </lineage>
</organism>
<reference evidence="2 3" key="1">
    <citation type="submission" date="2022-06" db="EMBL/GenBank/DDBJ databases">
        <title>Genomic Encyclopedia of Archaeal and Bacterial Type Strains, Phase II (KMG-II): from individual species to whole genera.</title>
        <authorList>
            <person name="Goeker M."/>
        </authorList>
    </citation>
    <scope>NUCLEOTIDE SEQUENCE [LARGE SCALE GENOMIC DNA]</scope>
    <source>
        <strain evidence="2 3">DSM 40477</strain>
    </source>
</reference>
<evidence type="ECO:0000313" key="3">
    <source>
        <dbReference type="Proteomes" id="UP001205311"/>
    </source>
</evidence>
<evidence type="ECO:0000313" key="2">
    <source>
        <dbReference type="EMBL" id="MCP2258082.1"/>
    </source>
</evidence>
<sequence>MPVIDDPVMAVCHRMPLLSPADRPAEPEVSHGVVPFGMRFAVVPTPLTGGKHNKTYQTQTRQEATTYNEDGREVTVQDNVEVEVEVD</sequence>
<evidence type="ECO:0000256" key="1">
    <source>
        <dbReference type="SAM" id="MobiDB-lite"/>
    </source>
</evidence>
<comment type="caution">
    <text evidence="2">The sequence shown here is derived from an EMBL/GenBank/DDBJ whole genome shotgun (WGS) entry which is preliminary data.</text>
</comment>
<dbReference type="RefSeq" id="WP_253669013.1">
    <property type="nucleotide sequence ID" value="NZ_JAMTCP010000006.1"/>
</dbReference>
<protein>
    <submittedName>
        <fullName evidence="2">Uncharacterized protein</fullName>
    </submittedName>
</protein>
<feature type="compositionally biased region" description="Polar residues" evidence="1">
    <location>
        <begin position="55"/>
        <end position="66"/>
    </location>
</feature>
<name>A0ABT1HRH5_STRSD</name>